<evidence type="ECO:0000256" key="3">
    <source>
        <dbReference type="ARBA" id="ARBA00005525"/>
    </source>
</evidence>
<dbReference type="SUPFAM" id="SSF51735">
    <property type="entry name" value="NAD(P)-binding Rossmann-fold domains"/>
    <property type="match status" value="1"/>
</dbReference>
<dbReference type="HAMAP" id="MF_01925">
    <property type="entry name" value="P5C_reductase"/>
    <property type="match status" value="1"/>
</dbReference>
<evidence type="ECO:0000256" key="10">
    <source>
        <dbReference type="ARBA" id="ARBA00049867"/>
    </source>
</evidence>
<dbReference type="AlphaFoldDB" id="A0AAJ7XAH4"/>
<evidence type="ECO:0000256" key="2">
    <source>
        <dbReference type="ARBA" id="ARBA00005205"/>
    </source>
</evidence>
<comment type="catalytic activity">
    <reaction evidence="10">
        <text>L-proline + NADP(+) = (S)-1-pyrroline-5-carboxylate + NADPH + 2 H(+)</text>
        <dbReference type="Rhea" id="RHEA:14109"/>
        <dbReference type="ChEBI" id="CHEBI:15378"/>
        <dbReference type="ChEBI" id="CHEBI:17388"/>
        <dbReference type="ChEBI" id="CHEBI:57783"/>
        <dbReference type="ChEBI" id="CHEBI:58349"/>
        <dbReference type="ChEBI" id="CHEBI:60039"/>
        <dbReference type="EC" id="1.5.1.2"/>
    </reaction>
    <physiologicalReaction direction="right-to-left" evidence="10">
        <dbReference type="Rhea" id="RHEA:14111"/>
    </physiologicalReaction>
</comment>
<comment type="subcellular location">
    <subcellularLocation>
        <location evidence="1">Cytoplasm</location>
    </subcellularLocation>
</comment>
<comment type="catalytic activity">
    <reaction evidence="11">
        <text>L-proline + NAD(+) = (S)-1-pyrroline-5-carboxylate + NADH + 2 H(+)</text>
        <dbReference type="Rhea" id="RHEA:14105"/>
        <dbReference type="ChEBI" id="CHEBI:15378"/>
        <dbReference type="ChEBI" id="CHEBI:17388"/>
        <dbReference type="ChEBI" id="CHEBI:57540"/>
        <dbReference type="ChEBI" id="CHEBI:57945"/>
        <dbReference type="ChEBI" id="CHEBI:60039"/>
        <dbReference type="EC" id="1.5.1.2"/>
    </reaction>
    <physiologicalReaction direction="right-to-left" evidence="11">
        <dbReference type="Rhea" id="RHEA:14107"/>
    </physiologicalReaction>
</comment>
<evidence type="ECO:0000256" key="7">
    <source>
        <dbReference type="ARBA" id="ARBA00022857"/>
    </source>
</evidence>
<keyword evidence="8 14" id="KW-0560">Oxidoreductase</keyword>
<gene>
    <name evidence="18" type="primary">PYCR3</name>
</gene>
<keyword evidence="17" id="KW-1185">Reference proteome</keyword>
<dbReference type="GeneID" id="116952373"/>
<evidence type="ECO:0000256" key="11">
    <source>
        <dbReference type="ARBA" id="ARBA00049875"/>
    </source>
</evidence>
<comment type="pathway">
    <text evidence="2 14">Amino-acid biosynthesis; L-proline biosynthesis; L-proline from L-glutamate 5-semialdehyde: step 1/1.</text>
</comment>
<comment type="subunit">
    <text evidence="9">Homodecamer; composed of 5 homodimers.</text>
</comment>
<dbReference type="SUPFAM" id="SSF48179">
    <property type="entry name" value="6-phosphogluconate dehydrogenase C-terminal domain-like"/>
    <property type="match status" value="1"/>
</dbReference>
<evidence type="ECO:0000256" key="8">
    <source>
        <dbReference type="ARBA" id="ARBA00023002"/>
    </source>
</evidence>
<keyword evidence="5 14" id="KW-0028">Amino-acid biosynthesis</keyword>
<dbReference type="CTD" id="65263"/>
<accession>A0AAJ7XAH4</accession>
<evidence type="ECO:0000256" key="14">
    <source>
        <dbReference type="RuleBase" id="RU003903"/>
    </source>
</evidence>
<dbReference type="FunFam" id="3.40.50.720:FF:000367">
    <property type="entry name" value="Pyrroline-5-carboxylate reductase"/>
    <property type="match status" value="1"/>
</dbReference>
<evidence type="ECO:0000256" key="1">
    <source>
        <dbReference type="ARBA" id="ARBA00004496"/>
    </source>
</evidence>
<feature type="domain" description="Pyrroline-5-carboxylate reductase catalytic N-terminal" evidence="15">
    <location>
        <begin position="33"/>
        <end position="127"/>
    </location>
</feature>
<comment type="function">
    <text evidence="12">Oxidoreductase that catalyzes the last step in proline biosynthesis, which corresponds to the reduction of pyrroline-5-carboxylate (P5C) to L-proline using NAD(P)H. Proline is synthesized from either glutamate or ornithine; both are converted to P5C, and then to proline via pyrroline-5-carboxylate reductases (PYCRs). PYCR3 is exclusively linked to the biosynthesis of proline from ornithine.</text>
</comment>
<dbReference type="GO" id="GO:0005737">
    <property type="term" value="C:cytoplasm"/>
    <property type="evidence" value="ECO:0007669"/>
    <property type="project" value="UniProtKB-SubCell"/>
</dbReference>
<feature type="binding site" evidence="13">
    <location>
        <begin position="98"/>
        <end position="101"/>
    </location>
    <ligand>
        <name>NADP(+)</name>
        <dbReference type="ChEBI" id="CHEBI:58349"/>
    </ligand>
</feature>
<feature type="domain" description="Pyrroline-5-carboxylate reductase dimerisation" evidence="16">
    <location>
        <begin position="190"/>
        <end position="293"/>
    </location>
</feature>
<dbReference type="GO" id="GO:0055129">
    <property type="term" value="P:L-proline biosynthetic process"/>
    <property type="evidence" value="ECO:0007669"/>
    <property type="project" value="TreeGrafter"/>
</dbReference>
<dbReference type="EC" id="1.5.1.2" evidence="14"/>
<evidence type="ECO:0000256" key="4">
    <source>
        <dbReference type="ARBA" id="ARBA00022490"/>
    </source>
</evidence>
<proteinExistence type="inferred from homology"/>
<dbReference type="Pfam" id="PF03807">
    <property type="entry name" value="F420_oxidored"/>
    <property type="match status" value="1"/>
</dbReference>
<name>A0AAJ7XAH4_PETMA</name>
<dbReference type="InterPro" id="IPR053790">
    <property type="entry name" value="P5CR-like_CS"/>
</dbReference>
<dbReference type="Gene3D" id="1.10.3730.10">
    <property type="entry name" value="ProC C-terminal domain-like"/>
    <property type="match status" value="1"/>
</dbReference>
<dbReference type="InterPro" id="IPR008927">
    <property type="entry name" value="6-PGluconate_DH-like_C_sf"/>
</dbReference>
<dbReference type="Proteomes" id="UP001318040">
    <property type="component" value="Chromosome 46"/>
</dbReference>
<sequence>MNEEGCDEPAPVPTTTAAAAAATTANIHSADLTVGFIGAGKMAICLAKGILKRGIVKPDRIVASAPTDRSAGLFTEAGMRTTRDNREVVQACKVVFIATKPPVVKAALAGIRGEVTGDHLIVSIAAGITIATLEKALPVGAHVVRLMPNTACQVGEGAMVFARGRSTTPEEALLLQELLSHCGMCLEVPEPYIDIHTGMSGSGIAYAYMFAEALADGAVKMGMTRAVAGDIAAQTLLGAARMLLQTKAHPSQLKDDVSSPGGTTIYGIHELEKGNFRSTIINAVETATARASHLGKQD</sequence>
<dbReference type="GO" id="GO:0004735">
    <property type="term" value="F:pyrroline-5-carboxylate reductase activity"/>
    <property type="evidence" value="ECO:0007669"/>
    <property type="project" value="UniProtKB-EC"/>
</dbReference>
<dbReference type="KEGG" id="pmrn:116952373"/>
<dbReference type="RefSeq" id="XP_032827554.1">
    <property type="nucleotide sequence ID" value="XM_032971663.1"/>
</dbReference>
<dbReference type="Pfam" id="PF14748">
    <property type="entry name" value="P5CR_dimer"/>
    <property type="match status" value="1"/>
</dbReference>
<keyword evidence="7 13" id="KW-0521">NADP</keyword>
<dbReference type="InterPro" id="IPR028939">
    <property type="entry name" value="P5C_Rdtase_cat_N"/>
</dbReference>
<evidence type="ECO:0000259" key="16">
    <source>
        <dbReference type="Pfam" id="PF14748"/>
    </source>
</evidence>
<evidence type="ECO:0000313" key="18">
    <source>
        <dbReference type="RefSeq" id="XP_032827554.1"/>
    </source>
</evidence>
<evidence type="ECO:0000256" key="13">
    <source>
        <dbReference type="PIRSR" id="PIRSR000193-1"/>
    </source>
</evidence>
<dbReference type="InterPro" id="IPR036291">
    <property type="entry name" value="NAD(P)-bd_dom_sf"/>
</dbReference>
<dbReference type="InterPro" id="IPR000304">
    <property type="entry name" value="Pyrroline-COOH_reductase"/>
</dbReference>
<feature type="binding site" evidence="13">
    <location>
        <position position="85"/>
    </location>
    <ligand>
        <name>NADPH</name>
        <dbReference type="ChEBI" id="CHEBI:57783"/>
    </ligand>
</feature>
<keyword evidence="4" id="KW-0963">Cytoplasm</keyword>
<reference evidence="18" key="1">
    <citation type="submission" date="2025-08" db="UniProtKB">
        <authorList>
            <consortium name="RefSeq"/>
        </authorList>
    </citation>
    <scope>IDENTIFICATION</scope>
    <source>
        <tissue evidence="18">Sperm</tissue>
    </source>
</reference>
<comment type="similarity">
    <text evidence="3 14">Belongs to the pyrroline-5-carboxylate reductase family.</text>
</comment>
<dbReference type="PROSITE" id="PS00521">
    <property type="entry name" value="P5CR"/>
    <property type="match status" value="1"/>
</dbReference>
<feature type="binding site" evidence="13">
    <location>
        <begin position="37"/>
        <end position="42"/>
    </location>
    <ligand>
        <name>NADP(+)</name>
        <dbReference type="ChEBI" id="CHEBI:58349"/>
    </ligand>
</feature>
<dbReference type="PANTHER" id="PTHR11645:SF0">
    <property type="entry name" value="PYRROLINE-5-CARBOXYLATE REDUCTASE 3"/>
    <property type="match status" value="1"/>
</dbReference>
<dbReference type="Gene3D" id="3.40.50.720">
    <property type="entry name" value="NAD(P)-binding Rossmann-like Domain"/>
    <property type="match status" value="1"/>
</dbReference>
<dbReference type="PANTHER" id="PTHR11645">
    <property type="entry name" value="PYRROLINE-5-CARBOXYLATE REDUCTASE"/>
    <property type="match status" value="1"/>
</dbReference>
<protein>
    <recommendedName>
        <fullName evidence="14">Pyrroline-5-carboxylate reductase</fullName>
        <ecNumber evidence="14">1.5.1.2</ecNumber>
    </recommendedName>
</protein>
<dbReference type="NCBIfam" id="TIGR00112">
    <property type="entry name" value="proC"/>
    <property type="match status" value="1"/>
</dbReference>
<evidence type="ECO:0000256" key="6">
    <source>
        <dbReference type="ARBA" id="ARBA00022650"/>
    </source>
</evidence>
<dbReference type="FunFam" id="1.10.3730.10:FF:000003">
    <property type="entry name" value="Pyrroline-5-carboxylate reductase 1, mitochondrial"/>
    <property type="match status" value="1"/>
</dbReference>
<evidence type="ECO:0000256" key="5">
    <source>
        <dbReference type="ARBA" id="ARBA00022605"/>
    </source>
</evidence>
<dbReference type="PIRSF" id="PIRSF000193">
    <property type="entry name" value="Pyrrol-5-carb_rd"/>
    <property type="match status" value="1"/>
</dbReference>
<evidence type="ECO:0000256" key="12">
    <source>
        <dbReference type="ARBA" id="ARBA00049975"/>
    </source>
</evidence>
<dbReference type="InterPro" id="IPR029036">
    <property type="entry name" value="P5CR_dimer"/>
</dbReference>
<organism evidence="17 18">
    <name type="scientific">Petromyzon marinus</name>
    <name type="common">Sea lamprey</name>
    <dbReference type="NCBI Taxonomy" id="7757"/>
    <lineage>
        <taxon>Eukaryota</taxon>
        <taxon>Metazoa</taxon>
        <taxon>Chordata</taxon>
        <taxon>Craniata</taxon>
        <taxon>Vertebrata</taxon>
        <taxon>Cyclostomata</taxon>
        <taxon>Hyperoartia</taxon>
        <taxon>Petromyzontiformes</taxon>
        <taxon>Petromyzontidae</taxon>
        <taxon>Petromyzon</taxon>
    </lineage>
</organism>
<keyword evidence="6 14" id="KW-0641">Proline biosynthesis</keyword>
<evidence type="ECO:0000259" key="15">
    <source>
        <dbReference type="Pfam" id="PF03807"/>
    </source>
</evidence>
<evidence type="ECO:0000256" key="9">
    <source>
        <dbReference type="ARBA" id="ARBA00038523"/>
    </source>
</evidence>
<evidence type="ECO:0000313" key="17">
    <source>
        <dbReference type="Proteomes" id="UP001318040"/>
    </source>
</evidence>